<protein>
    <submittedName>
        <fullName evidence="1">9502_t:CDS:1</fullName>
    </submittedName>
</protein>
<dbReference type="EMBL" id="CAJVQC010151074">
    <property type="protein sequence ID" value="CAG8846406.1"/>
    <property type="molecule type" value="Genomic_DNA"/>
</dbReference>
<name>A0ACA9SQM4_9GLOM</name>
<sequence>DMNMSKRHHFVNEINWNEKTSFELVDRDFYFKNLRLKYKGRAERKENPSVITMINRLQQENKRIPSGRVNTIVKYLPGSRAVGERIILSEEYDPEKDKIDTIYYIKKFNLFIRLCLNIEEKEAWGLVNRWYNEVVKSPQIQRIQDTNNEENDSTNESSGET</sequence>
<gene>
    <name evidence="1" type="ORF">RPERSI_LOCUS34126</name>
</gene>
<evidence type="ECO:0000313" key="2">
    <source>
        <dbReference type="Proteomes" id="UP000789920"/>
    </source>
</evidence>
<comment type="caution">
    <text evidence="1">The sequence shown here is derived from an EMBL/GenBank/DDBJ whole genome shotgun (WGS) entry which is preliminary data.</text>
</comment>
<feature type="non-terminal residue" evidence="1">
    <location>
        <position position="1"/>
    </location>
</feature>
<reference evidence="1" key="1">
    <citation type="submission" date="2021-06" db="EMBL/GenBank/DDBJ databases">
        <authorList>
            <person name="Kallberg Y."/>
            <person name="Tangrot J."/>
            <person name="Rosling A."/>
        </authorList>
    </citation>
    <scope>NUCLEOTIDE SEQUENCE</scope>
    <source>
        <strain evidence="1">MA461A</strain>
    </source>
</reference>
<accession>A0ACA9SQM4</accession>
<organism evidence="1 2">
    <name type="scientific">Racocetra persica</name>
    <dbReference type="NCBI Taxonomy" id="160502"/>
    <lineage>
        <taxon>Eukaryota</taxon>
        <taxon>Fungi</taxon>
        <taxon>Fungi incertae sedis</taxon>
        <taxon>Mucoromycota</taxon>
        <taxon>Glomeromycotina</taxon>
        <taxon>Glomeromycetes</taxon>
        <taxon>Diversisporales</taxon>
        <taxon>Gigasporaceae</taxon>
        <taxon>Racocetra</taxon>
    </lineage>
</organism>
<feature type="non-terminal residue" evidence="1">
    <location>
        <position position="161"/>
    </location>
</feature>
<proteinExistence type="predicted"/>
<evidence type="ECO:0000313" key="1">
    <source>
        <dbReference type="EMBL" id="CAG8846406.1"/>
    </source>
</evidence>
<dbReference type="Proteomes" id="UP000789920">
    <property type="component" value="Unassembled WGS sequence"/>
</dbReference>
<keyword evidence="2" id="KW-1185">Reference proteome</keyword>